<dbReference type="Gene3D" id="1.25.40.90">
    <property type="match status" value="1"/>
</dbReference>
<evidence type="ECO:0000256" key="4">
    <source>
        <dbReference type="ARBA" id="ARBA00022553"/>
    </source>
</evidence>
<dbReference type="GO" id="GO:0005543">
    <property type="term" value="F:phospholipid binding"/>
    <property type="evidence" value="ECO:0007669"/>
    <property type="project" value="TreeGrafter"/>
</dbReference>
<dbReference type="PROSITE" id="PS50330">
    <property type="entry name" value="UIM"/>
    <property type="match status" value="1"/>
</dbReference>
<dbReference type="Pfam" id="PF01417">
    <property type="entry name" value="ENTH"/>
    <property type="match status" value="1"/>
</dbReference>
<dbReference type="PANTHER" id="PTHR12276:SF110">
    <property type="entry name" value="EPSIN-1-RELATED"/>
    <property type="match status" value="1"/>
</dbReference>
<feature type="compositionally biased region" description="Polar residues" evidence="7">
    <location>
        <begin position="471"/>
        <end position="487"/>
    </location>
</feature>
<dbReference type="GO" id="GO:0006897">
    <property type="term" value="P:endocytosis"/>
    <property type="evidence" value="ECO:0007669"/>
    <property type="project" value="TreeGrafter"/>
</dbReference>
<sequence length="635" mass="69628">MNAAKGVVRSVKNYTKGYSDIQIKVRCERFVVVELDSEANTPLLLLAALNREATSNDPAPASQSQMAAIARGTHNHRDFIEIMEMIDKRLNDSGKNWRHVYKVCIHTPLTLSNGSGRDRDETRIAIHWSCSTSCWLPVQKTLSNMPKKTSMYQDLKEFMYIDEDGRDHGANVRQLSKDITAHLSDDARLREERNGRAQNHRFSGSDDDDGDRDRRRGNGNGYGNEDDELRRALEESKRTAEARSAEEPRKTRHLKKALELNERETKKEPEIIDFFSPVQTAQPNMFETNANPFGGFGQMDPYALQMQQQQQMQQQLLLQQQQQQQEQARQLALQEAQRQQQLLALQQQQQQQALMSGFAAYDAQAATKAVAADPLFDVARNSSQIDPFANLAVSRGSVSAIGISSVRSNSIAGPSNPFGNTSTSTPFGTQPAQTQANNLFGNVNAASNNNSAFNSAPSGGVAKNPFGGPAAQSSPFGTTQQQPQSHFGNLGMPQSRISSSKDFGDLSPFPKNNSGPIGAMGQQQQQPSPFGTFGGAQQQQPSPFGAIPQQQPSPFGTQGGFGASNQPFGSQGANAFGGSLPNNHLELSSSNSSHLQNAFGQQPFGGQQQQQFPMPGQQQQQYNAFGQQQQQPSFF</sequence>
<dbReference type="SUPFAM" id="SSF48464">
    <property type="entry name" value="ENTH/VHS domain"/>
    <property type="match status" value="1"/>
</dbReference>
<feature type="coiled-coil region" evidence="6">
    <location>
        <begin position="306"/>
        <end position="351"/>
    </location>
</feature>
<comment type="caution">
    <text evidence="9">The sequence shown here is derived from an EMBL/GenBank/DDBJ whole genome shotgun (WGS) entry which is preliminary data.</text>
</comment>
<dbReference type="InterPro" id="IPR003903">
    <property type="entry name" value="UIM_dom"/>
</dbReference>
<evidence type="ECO:0000256" key="5">
    <source>
        <dbReference type="ARBA" id="ARBA00023121"/>
    </source>
</evidence>
<evidence type="ECO:0000256" key="7">
    <source>
        <dbReference type="SAM" id="MobiDB-lite"/>
    </source>
</evidence>
<feature type="region of interest" description="Disordered" evidence="7">
    <location>
        <begin position="191"/>
        <end position="265"/>
    </location>
</feature>
<dbReference type="GO" id="GO:0005768">
    <property type="term" value="C:endosome"/>
    <property type="evidence" value="ECO:0007669"/>
    <property type="project" value="TreeGrafter"/>
</dbReference>
<dbReference type="SMART" id="SM00726">
    <property type="entry name" value="UIM"/>
    <property type="match status" value="1"/>
</dbReference>
<keyword evidence="3" id="KW-0963">Cytoplasm</keyword>
<name>A0A1Y2CTD6_9FUNG</name>
<keyword evidence="4" id="KW-0597">Phosphoprotein</keyword>
<dbReference type="OrthoDB" id="4033880at2759"/>
<dbReference type="EMBL" id="MCGO01000007">
    <property type="protein sequence ID" value="ORY50299.1"/>
    <property type="molecule type" value="Genomic_DNA"/>
</dbReference>
<dbReference type="GO" id="GO:0030125">
    <property type="term" value="C:clathrin vesicle coat"/>
    <property type="evidence" value="ECO:0007669"/>
    <property type="project" value="TreeGrafter"/>
</dbReference>
<evidence type="ECO:0000259" key="8">
    <source>
        <dbReference type="PROSITE" id="PS50942"/>
    </source>
</evidence>
<gene>
    <name evidence="9" type="ORF">BCR33DRAFT_781059</name>
</gene>
<dbReference type="PANTHER" id="PTHR12276">
    <property type="entry name" value="EPSIN/ENT-RELATED"/>
    <property type="match status" value="1"/>
</dbReference>
<feature type="compositionally biased region" description="Basic and acidic residues" evidence="7">
    <location>
        <begin position="256"/>
        <end position="265"/>
    </location>
</feature>
<reference evidence="9 10" key="1">
    <citation type="submission" date="2016-07" db="EMBL/GenBank/DDBJ databases">
        <title>Pervasive Adenine N6-methylation of Active Genes in Fungi.</title>
        <authorList>
            <consortium name="DOE Joint Genome Institute"/>
            <person name="Mondo S.J."/>
            <person name="Dannebaum R.O."/>
            <person name="Kuo R.C."/>
            <person name="Labutti K."/>
            <person name="Haridas S."/>
            <person name="Kuo A."/>
            <person name="Salamov A."/>
            <person name="Ahrendt S.R."/>
            <person name="Lipzen A."/>
            <person name="Sullivan W."/>
            <person name="Andreopoulos W.B."/>
            <person name="Clum A."/>
            <person name="Lindquist E."/>
            <person name="Daum C."/>
            <person name="Ramamoorthy G.K."/>
            <person name="Gryganskyi A."/>
            <person name="Culley D."/>
            <person name="Magnuson J.K."/>
            <person name="James T.Y."/>
            <person name="O'Malley M.A."/>
            <person name="Stajich J.E."/>
            <person name="Spatafora J.W."/>
            <person name="Visel A."/>
            <person name="Grigoriev I.V."/>
        </authorList>
    </citation>
    <scope>NUCLEOTIDE SEQUENCE [LARGE SCALE GENOMIC DNA]</scope>
    <source>
        <strain evidence="9 10">JEL800</strain>
    </source>
</reference>
<feature type="compositionally biased region" description="Polar residues" evidence="7">
    <location>
        <begin position="563"/>
        <end position="573"/>
    </location>
</feature>
<feature type="compositionally biased region" description="Low complexity" evidence="7">
    <location>
        <begin position="579"/>
        <end position="635"/>
    </location>
</feature>
<evidence type="ECO:0000313" key="10">
    <source>
        <dbReference type="Proteomes" id="UP000193642"/>
    </source>
</evidence>
<dbReference type="GO" id="GO:0005886">
    <property type="term" value="C:plasma membrane"/>
    <property type="evidence" value="ECO:0007669"/>
    <property type="project" value="TreeGrafter"/>
</dbReference>
<protein>
    <recommendedName>
        <fullName evidence="8">ENTH domain-containing protein</fullName>
    </recommendedName>
</protein>
<keyword evidence="6" id="KW-0175">Coiled coil</keyword>
<dbReference type="PROSITE" id="PS50942">
    <property type="entry name" value="ENTH"/>
    <property type="match status" value="1"/>
</dbReference>
<dbReference type="InterPro" id="IPR008942">
    <property type="entry name" value="ENTH_VHS"/>
</dbReference>
<organism evidence="9 10">
    <name type="scientific">Rhizoclosmatium globosum</name>
    <dbReference type="NCBI Taxonomy" id="329046"/>
    <lineage>
        <taxon>Eukaryota</taxon>
        <taxon>Fungi</taxon>
        <taxon>Fungi incertae sedis</taxon>
        <taxon>Chytridiomycota</taxon>
        <taxon>Chytridiomycota incertae sedis</taxon>
        <taxon>Chytridiomycetes</taxon>
        <taxon>Chytridiales</taxon>
        <taxon>Chytriomycetaceae</taxon>
        <taxon>Rhizoclosmatium</taxon>
    </lineage>
</organism>
<keyword evidence="5" id="KW-0446">Lipid-binding</keyword>
<comment type="subcellular location">
    <subcellularLocation>
        <location evidence="1">Cytoplasm</location>
    </subcellularLocation>
</comment>
<feature type="compositionally biased region" description="Basic and acidic residues" evidence="7">
    <location>
        <begin position="228"/>
        <end position="249"/>
    </location>
</feature>
<dbReference type="Proteomes" id="UP000193642">
    <property type="component" value="Unassembled WGS sequence"/>
</dbReference>
<dbReference type="STRING" id="329046.A0A1Y2CTD6"/>
<proteinExistence type="inferred from homology"/>
<accession>A0A1Y2CTD6</accession>
<feature type="domain" description="ENTH" evidence="8">
    <location>
        <begin position="38"/>
        <end position="193"/>
    </location>
</feature>
<evidence type="ECO:0000256" key="6">
    <source>
        <dbReference type="SAM" id="Coils"/>
    </source>
</evidence>
<dbReference type="InterPro" id="IPR013809">
    <property type="entry name" value="ENTH"/>
</dbReference>
<keyword evidence="10" id="KW-1185">Reference proteome</keyword>
<evidence type="ECO:0000313" key="9">
    <source>
        <dbReference type="EMBL" id="ORY50299.1"/>
    </source>
</evidence>
<evidence type="ECO:0000256" key="3">
    <source>
        <dbReference type="ARBA" id="ARBA00022490"/>
    </source>
</evidence>
<dbReference type="GO" id="GO:0030276">
    <property type="term" value="F:clathrin binding"/>
    <property type="evidence" value="ECO:0007669"/>
    <property type="project" value="TreeGrafter"/>
</dbReference>
<evidence type="ECO:0000256" key="1">
    <source>
        <dbReference type="ARBA" id="ARBA00004496"/>
    </source>
</evidence>
<dbReference type="AlphaFoldDB" id="A0A1Y2CTD6"/>
<evidence type="ECO:0000256" key="2">
    <source>
        <dbReference type="ARBA" id="ARBA00010130"/>
    </source>
</evidence>
<comment type="similarity">
    <text evidence="2">Belongs to the epsin family.</text>
</comment>
<feature type="compositionally biased region" description="Polar residues" evidence="7">
    <location>
        <begin position="510"/>
        <end position="556"/>
    </location>
</feature>
<dbReference type="SMART" id="SM00273">
    <property type="entry name" value="ENTH"/>
    <property type="match status" value="1"/>
</dbReference>
<feature type="region of interest" description="Disordered" evidence="7">
    <location>
        <begin position="454"/>
        <end position="635"/>
    </location>
</feature>